<keyword evidence="5 6" id="KW-0472">Membrane</keyword>
<feature type="transmembrane region" description="Helical" evidence="6">
    <location>
        <begin position="162"/>
        <end position="183"/>
    </location>
</feature>
<dbReference type="InterPro" id="IPR036259">
    <property type="entry name" value="MFS_trans_sf"/>
</dbReference>
<keyword evidence="4 6" id="KW-1133">Transmembrane helix</keyword>
<feature type="transmembrane region" description="Helical" evidence="6">
    <location>
        <begin position="39"/>
        <end position="60"/>
    </location>
</feature>
<proteinExistence type="predicted"/>
<gene>
    <name evidence="8" type="ORF">QR721_01695</name>
</gene>
<accession>A0ABY9L257</accession>
<dbReference type="PANTHER" id="PTHR23523">
    <property type="match status" value="1"/>
</dbReference>
<evidence type="ECO:0000256" key="4">
    <source>
        <dbReference type="ARBA" id="ARBA00022989"/>
    </source>
</evidence>
<keyword evidence="2" id="KW-0813">Transport</keyword>
<evidence type="ECO:0000313" key="9">
    <source>
        <dbReference type="Proteomes" id="UP001180087"/>
    </source>
</evidence>
<feature type="transmembrane region" description="Helical" evidence="6">
    <location>
        <begin position="336"/>
        <end position="352"/>
    </location>
</feature>
<evidence type="ECO:0000256" key="1">
    <source>
        <dbReference type="ARBA" id="ARBA00004651"/>
    </source>
</evidence>
<dbReference type="Proteomes" id="UP001180087">
    <property type="component" value="Chromosome"/>
</dbReference>
<feature type="transmembrane region" description="Helical" evidence="6">
    <location>
        <begin position="125"/>
        <end position="150"/>
    </location>
</feature>
<organism evidence="8 9">
    <name type="scientific">Aciduricibacillus chroicocephali</name>
    <dbReference type="NCBI Taxonomy" id="3054939"/>
    <lineage>
        <taxon>Bacteria</taxon>
        <taxon>Bacillati</taxon>
        <taxon>Bacillota</taxon>
        <taxon>Bacilli</taxon>
        <taxon>Bacillales</taxon>
        <taxon>Bacillaceae</taxon>
        <taxon>Aciduricibacillus</taxon>
    </lineage>
</organism>
<reference evidence="8" key="1">
    <citation type="submission" date="2023-06" db="EMBL/GenBank/DDBJ databases">
        <title>A Treasure from Seagulls: Isolation and Description of Aciduricobacillus qingdaonensis gen. nov., sp. nov., a Rare Obligately Uric Acid-utilizing Member in the Family Bacillaceae.</title>
        <authorList>
            <person name="Liu W."/>
            <person name="Wang B."/>
        </authorList>
    </citation>
    <scope>NUCLEOTIDE SEQUENCE</scope>
    <source>
        <strain evidence="8">44XB</strain>
    </source>
</reference>
<feature type="transmembrane region" description="Helical" evidence="6">
    <location>
        <begin position="239"/>
        <end position="258"/>
    </location>
</feature>
<dbReference type="CDD" id="cd17339">
    <property type="entry name" value="MFS_NIMT_CynX_like"/>
    <property type="match status" value="1"/>
</dbReference>
<dbReference type="RefSeq" id="WP_348029763.1">
    <property type="nucleotide sequence ID" value="NZ_CP129113.1"/>
</dbReference>
<feature type="domain" description="Major facilitator superfamily (MFS) profile" evidence="7">
    <location>
        <begin position="2"/>
        <end position="383"/>
    </location>
</feature>
<dbReference type="InterPro" id="IPR020846">
    <property type="entry name" value="MFS_dom"/>
</dbReference>
<keyword evidence="3 6" id="KW-0812">Transmembrane</keyword>
<dbReference type="InterPro" id="IPR052524">
    <property type="entry name" value="MFS_Cyanate_Porter"/>
</dbReference>
<dbReference type="EMBL" id="CP129113">
    <property type="protein sequence ID" value="WLV25972.1"/>
    <property type="molecule type" value="Genomic_DNA"/>
</dbReference>
<evidence type="ECO:0000313" key="8">
    <source>
        <dbReference type="EMBL" id="WLV25972.1"/>
    </source>
</evidence>
<feature type="transmembrane region" description="Helical" evidence="6">
    <location>
        <begin position="293"/>
        <end position="316"/>
    </location>
</feature>
<sequence length="392" mass="42375">MNTILLLLGIIFIGANLRAPLTAVGPLIANIRTDLHLSNAIAGTITTVPLLAFALISPLAPKLAKKRGMEQAIFLSLFLLAAGMILRSLNGITLLFAGTILIGCAIAVSNVLLPSFIKTKFPRGVGIMTGIYSVAMNLFGALSSGISVPLSEWHGFGWKGALVFWVLLAVIAIIIWIPQLVKAPKPRNWKDAAFESESIWKSPLAWKVTIFMGAQSLIFYTMMTWLPELLQLRGYSNNAAGWMLSLMQFALIPVTFFIPVIADRMKNQQPLAIITAAFYFCGIGGLLFTNQVLTIICVIFIGIASGSAFSLSMMFFTLRTDNSGESAELSGMAQSFGYLLASLGPVLFGALHDLTHNWTVPIIMLLVNILVFFYAGLGAAKPGKVHNHAKAQ</sequence>
<dbReference type="Pfam" id="PF07690">
    <property type="entry name" value="MFS_1"/>
    <property type="match status" value="1"/>
</dbReference>
<evidence type="ECO:0000256" key="3">
    <source>
        <dbReference type="ARBA" id="ARBA00022692"/>
    </source>
</evidence>
<feature type="transmembrane region" description="Helical" evidence="6">
    <location>
        <begin position="95"/>
        <end position="113"/>
    </location>
</feature>
<evidence type="ECO:0000256" key="5">
    <source>
        <dbReference type="ARBA" id="ARBA00023136"/>
    </source>
</evidence>
<feature type="transmembrane region" description="Helical" evidence="6">
    <location>
        <begin position="358"/>
        <end position="380"/>
    </location>
</feature>
<dbReference type="Gene3D" id="1.20.1250.20">
    <property type="entry name" value="MFS general substrate transporter like domains"/>
    <property type="match status" value="2"/>
</dbReference>
<dbReference type="PROSITE" id="PS50850">
    <property type="entry name" value="MFS"/>
    <property type="match status" value="1"/>
</dbReference>
<dbReference type="PANTHER" id="PTHR23523:SF2">
    <property type="entry name" value="2-NITROIMIDAZOLE TRANSPORTER"/>
    <property type="match status" value="1"/>
</dbReference>
<protein>
    <submittedName>
        <fullName evidence="8">MFS transporter</fullName>
    </submittedName>
</protein>
<feature type="transmembrane region" description="Helical" evidence="6">
    <location>
        <begin position="72"/>
        <end position="89"/>
    </location>
</feature>
<name>A0ABY9L257_9BACI</name>
<evidence type="ECO:0000256" key="6">
    <source>
        <dbReference type="SAM" id="Phobius"/>
    </source>
</evidence>
<dbReference type="SUPFAM" id="SSF103473">
    <property type="entry name" value="MFS general substrate transporter"/>
    <property type="match status" value="1"/>
</dbReference>
<keyword evidence="9" id="KW-1185">Reference proteome</keyword>
<comment type="subcellular location">
    <subcellularLocation>
        <location evidence="1">Cell membrane</location>
        <topology evidence="1">Multi-pass membrane protein</topology>
    </subcellularLocation>
</comment>
<dbReference type="InterPro" id="IPR011701">
    <property type="entry name" value="MFS"/>
</dbReference>
<evidence type="ECO:0000259" key="7">
    <source>
        <dbReference type="PROSITE" id="PS50850"/>
    </source>
</evidence>
<feature type="transmembrane region" description="Helical" evidence="6">
    <location>
        <begin position="270"/>
        <end position="287"/>
    </location>
</feature>
<evidence type="ECO:0000256" key="2">
    <source>
        <dbReference type="ARBA" id="ARBA00022448"/>
    </source>
</evidence>